<dbReference type="eggNOG" id="KOG2175">
    <property type="taxonomic scope" value="Eukaryota"/>
</dbReference>
<accession>A7SHQ4</accession>
<feature type="domain" description="PP4R3 EVH1-like" evidence="6">
    <location>
        <begin position="5"/>
        <end position="101"/>
    </location>
</feature>
<dbReference type="GO" id="GO:0005654">
    <property type="term" value="C:nucleoplasm"/>
    <property type="evidence" value="ECO:0000318"/>
    <property type="project" value="GO_Central"/>
</dbReference>
<dbReference type="EMBL" id="DS469662">
    <property type="protein sequence ID" value="EDO36775.1"/>
    <property type="molecule type" value="Genomic_DNA"/>
</dbReference>
<dbReference type="Gene3D" id="2.30.29.30">
    <property type="entry name" value="Pleckstrin-homology domain (PH domain)/Phosphotyrosine-binding domain (PTB)"/>
    <property type="match status" value="1"/>
</dbReference>
<evidence type="ECO:0008006" key="9">
    <source>
        <dbReference type="Google" id="ProtNLM"/>
    </source>
</evidence>
<protein>
    <recommendedName>
        <fullName evidence="9">Serine/threonine-protein phosphatase 4 regulatory subunit 3-like central domain-containing protein</fullName>
    </recommendedName>
</protein>
<evidence type="ECO:0000256" key="4">
    <source>
        <dbReference type="SAM" id="MobiDB-lite"/>
    </source>
</evidence>
<dbReference type="PhylomeDB" id="A7SHQ4"/>
<dbReference type="HOGENOM" id="CLU_004909_3_0_1"/>
<dbReference type="GO" id="GO:0006974">
    <property type="term" value="P:DNA damage response"/>
    <property type="evidence" value="ECO:0000318"/>
    <property type="project" value="GO_Central"/>
</dbReference>
<evidence type="ECO:0000259" key="5">
    <source>
        <dbReference type="Pfam" id="PF04802"/>
    </source>
</evidence>
<sequence>MANTRRRVKVYTLNEDRQWDDRGTGHVSSSYVERLQGMSIMVRSEEDGSILLESKIQSHTAYQKQQETLIVWSEGENCDLALSFQEKAGCDEIWEKVCQVQGRDPSCTITQEILDDDESEDRFEEVLDTSGPIELPPCELSKLEEISEFLSGVPPPAIREKIALAIEQDNYIKKLLDLFHMCEDLENIDGLHHLYDIFKSLFFMNKPSLLEIMLADDMLFDVIGCLENDPNHPEPRRHRRFLRETAHFTEVLPITNAELVAKIHQTFRVQYIYDVILPPPTVFEENMLASLHSYIFFNKIEIVTHLQEDDKFLRDLFMELNDDETSEERRMKLVAFLKELVHFASQLQVHHKDEFFKTVSFHGLLPALEMLLAYDNKSIKQAAVEMISQLVDISPYLVRDFIMKDGKTQEDEMLVNQLIDYMISDGDSGDAYQLASLIKSLLDPENMALGPNKMEKSEFLSFFYKHSMHVLTAPLFAATADKVYKDDYVTSVTLGHIIELLTFCIEHHTYHIKNYVINRDLLRRALATMRSKHKFLVLNALRFCRKIVGLKDEFYNRYIIKGKLVEPIITAFKENGNRYNLLNSAIVELFEFIRVEDIKSLSSHVCEEYRQFFKDVDYVSTFKGLVLRYEQEKDRKQTKLSDGGYTVLASPVGLFSSRGPNHGIIHVNSRFRRDARSMEEEEEMWFDQTEEENGEEAIVPQPDPLPAAQEHEPDFKSRKTFVTSKINDAPLVNKKSPLMGLVDYPDDDEEDDDDESGSSPAKRARLNST</sequence>
<dbReference type="Pfam" id="PF04802">
    <property type="entry name" value="PP4R3"/>
    <property type="match status" value="1"/>
</dbReference>
<evidence type="ECO:0000313" key="8">
    <source>
        <dbReference type="Proteomes" id="UP000001593"/>
    </source>
</evidence>
<evidence type="ECO:0000256" key="2">
    <source>
        <dbReference type="ARBA" id="ARBA00008809"/>
    </source>
</evidence>
<comment type="similarity">
    <text evidence="2">Belongs to the SMEK family.</text>
</comment>
<evidence type="ECO:0000256" key="3">
    <source>
        <dbReference type="ARBA" id="ARBA00023242"/>
    </source>
</evidence>
<feature type="region of interest" description="Disordered" evidence="4">
    <location>
        <begin position="689"/>
        <end position="769"/>
    </location>
</feature>
<dbReference type="Pfam" id="PF22972">
    <property type="entry name" value="EVH1_PP4R3"/>
    <property type="match status" value="1"/>
</dbReference>
<keyword evidence="3" id="KW-0539">Nucleus</keyword>
<dbReference type="KEGG" id="nve:5508241"/>
<dbReference type="InParanoid" id="A7SHQ4"/>
<evidence type="ECO:0000256" key="1">
    <source>
        <dbReference type="ARBA" id="ARBA00004123"/>
    </source>
</evidence>
<dbReference type="AlphaFoldDB" id="A7SHQ4"/>
<dbReference type="STRING" id="45351.A7SHQ4"/>
<dbReference type="FunFam" id="2.30.29.30:FF:000051">
    <property type="entry name" value="Serine/threonine-protein phosphatase 4 regulatory subunit 3B"/>
    <property type="match status" value="1"/>
</dbReference>
<evidence type="ECO:0000313" key="7">
    <source>
        <dbReference type="EMBL" id="EDO36775.1"/>
    </source>
</evidence>
<dbReference type="InterPro" id="IPR055236">
    <property type="entry name" value="EVH1_PP4R3"/>
</dbReference>
<dbReference type="InterPro" id="IPR011993">
    <property type="entry name" value="PH-like_dom_sf"/>
</dbReference>
<reference evidence="7 8" key="1">
    <citation type="journal article" date="2007" name="Science">
        <title>Sea anemone genome reveals ancestral eumetazoan gene repertoire and genomic organization.</title>
        <authorList>
            <person name="Putnam N.H."/>
            <person name="Srivastava M."/>
            <person name="Hellsten U."/>
            <person name="Dirks B."/>
            <person name="Chapman J."/>
            <person name="Salamov A."/>
            <person name="Terry A."/>
            <person name="Shapiro H."/>
            <person name="Lindquist E."/>
            <person name="Kapitonov V.V."/>
            <person name="Jurka J."/>
            <person name="Genikhovich G."/>
            <person name="Grigoriev I.V."/>
            <person name="Lucas S.M."/>
            <person name="Steele R.E."/>
            <person name="Finnerty J.R."/>
            <person name="Technau U."/>
            <person name="Martindale M.Q."/>
            <person name="Rokhsar D.S."/>
        </authorList>
    </citation>
    <scope>NUCLEOTIDE SEQUENCE [LARGE SCALE GENOMIC DNA]</scope>
    <source>
        <strain evidence="8">CH2 X CH6</strain>
    </source>
</reference>
<dbReference type="GO" id="GO:0072542">
    <property type="term" value="F:protein phosphatase activator activity"/>
    <property type="evidence" value="ECO:0000318"/>
    <property type="project" value="GO_Central"/>
</dbReference>
<dbReference type="PANTHER" id="PTHR23318">
    <property type="entry name" value="ATP SYNTHASE GAMMA-RELATED"/>
    <property type="match status" value="1"/>
</dbReference>
<dbReference type="InterPro" id="IPR016024">
    <property type="entry name" value="ARM-type_fold"/>
</dbReference>
<name>A7SHQ4_NEMVE</name>
<dbReference type="SUPFAM" id="SSF48371">
    <property type="entry name" value="ARM repeat"/>
    <property type="match status" value="1"/>
</dbReference>
<dbReference type="InterPro" id="IPR006887">
    <property type="entry name" value="P4R3-like_central_dom"/>
</dbReference>
<evidence type="ECO:0000259" key="6">
    <source>
        <dbReference type="Pfam" id="PF22972"/>
    </source>
</evidence>
<feature type="domain" description="Serine/threonine-protein phosphatase 4 regulatory subunit 3-like central" evidence="5">
    <location>
        <begin position="148"/>
        <end position="631"/>
    </location>
</feature>
<dbReference type="PANTHER" id="PTHR23318:SF0">
    <property type="entry name" value="SERINE_THREONINE-PROTEIN PHOSPHATASE 4 REGULATORY SUBUNIT 3"/>
    <property type="match status" value="1"/>
</dbReference>
<comment type="subcellular location">
    <subcellularLocation>
        <location evidence="1">Nucleus</location>
    </subcellularLocation>
</comment>
<dbReference type="GO" id="GO:0030289">
    <property type="term" value="C:protein phosphatase 4 complex"/>
    <property type="evidence" value="ECO:0000318"/>
    <property type="project" value="GO_Central"/>
</dbReference>
<gene>
    <name evidence="7" type="ORF">NEMVEDRAFT_v1g245349</name>
</gene>
<dbReference type="Proteomes" id="UP000001593">
    <property type="component" value="Unassembled WGS sequence"/>
</dbReference>
<feature type="compositionally biased region" description="Acidic residues" evidence="4">
    <location>
        <begin position="744"/>
        <end position="756"/>
    </location>
</feature>
<dbReference type="OMA" id="ALMTHNN"/>
<organism evidence="7 8">
    <name type="scientific">Nematostella vectensis</name>
    <name type="common">Starlet sea anemone</name>
    <dbReference type="NCBI Taxonomy" id="45351"/>
    <lineage>
        <taxon>Eukaryota</taxon>
        <taxon>Metazoa</taxon>
        <taxon>Cnidaria</taxon>
        <taxon>Anthozoa</taxon>
        <taxon>Hexacorallia</taxon>
        <taxon>Actiniaria</taxon>
        <taxon>Edwardsiidae</taxon>
        <taxon>Nematostella</taxon>
    </lineage>
</organism>
<dbReference type="InterPro" id="IPR051137">
    <property type="entry name" value="PP4R3-like"/>
</dbReference>
<dbReference type="GO" id="GO:2000779">
    <property type="term" value="P:regulation of double-strand break repair"/>
    <property type="evidence" value="ECO:0000318"/>
    <property type="project" value="GO_Central"/>
</dbReference>
<keyword evidence="8" id="KW-1185">Reference proteome</keyword>
<proteinExistence type="inferred from homology"/>
<dbReference type="OrthoDB" id="27483at2759"/>
<dbReference type="SUPFAM" id="SSF50729">
    <property type="entry name" value="PH domain-like"/>
    <property type="match status" value="1"/>
</dbReference>